<dbReference type="PANTHER" id="PTHR43692">
    <property type="entry name" value="UDP-N-ACETYLMURAMOYLALANINE--D-GLUTAMATE LIGASE"/>
    <property type="match status" value="1"/>
</dbReference>
<evidence type="ECO:0000256" key="4">
    <source>
        <dbReference type="ARBA" id="ARBA00010416"/>
    </source>
</evidence>
<accession>A0ABR8PGC7</accession>
<evidence type="ECO:0000256" key="3">
    <source>
        <dbReference type="ARBA" id="ARBA00004752"/>
    </source>
</evidence>
<dbReference type="EC" id="6.3.2.9" evidence="5 17"/>
<dbReference type="InterPro" id="IPR036615">
    <property type="entry name" value="Mur_ligase_C_dom_sf"/>
</dbReference>
<evidence type="ECO:0000259" key="19">
    <source>
        <dbReference type="Pfam" id="PF02875"/>
    </source>
</evidence>
<comment type="pathway">
    <text evidence="3 17 18">Cell wall biogenesis; peptidoglycan biosynthesis.</text>
</comment>
<evidence type="ECO:0000313" key="22">
    <source>
        <dbReference type="Proteomes" id="UP000659496"/>
    </source>
</evidence>
<evidence type="ECO:0000256" key="17">
    <source>
        <dbReference type="HAMAP-Rule" id="MF_00639"/>
    </source>
</evidence>
<evidence type="ECO:0000256" key="8">
    <source>
        <dbReference type="ARBA" id="ARBA00022598"/>
    </source>
</evidence>
<evidence type="ECO:0000256" key="10">
    <source>
        <dbReference type="ARBA" id="ARBA00022840"/>
    </source>
</evidence>
<evidence type="ECO:0000256" key="15">
    <source>
        <dbReference type="ARBA" id="ARBA00032324"/>
    </source>
</evidence>
<dbReference type="Pfam" id="PF21799">
    <property type="entry name" value="MurD-like_N"/>
    <property type="match status" value="1"/>
</dbReference>
<evidence type="ECO:0000256" key="1">
    <source>
        <dbReference type="ARBA" id="ARBA00002734"/>
    </source>
</evidence>
<evidence type="ECO:0000256" key="12">
    <source>
        <dbReference type="ARBA" id="ARBA00022984"/>
    </source>
</evidence>
<comment type="catalytic activity">
    <reaction evidence="16 17 18">
        <text>UDP-N-acetyl-alpha-D-muramoyl-L-alanine + D-glutamate + ATP = UDP-N-acetyl-alpha-D-muramoyl-L-alanyl-D-glutamate + ADP + phosphate + H(+)</text>
        <dbReference type="Rhea" id="RHEA:16429"/>
        <dbReference type="ChEBI" id="CHEBI:15378"/>
        <dbReference type="ChEBI" id="CHEBI:29986"/>
        <dbReference type="ChEBI" id="CHEBI:30616"/>
        <dbReference type="ChEBI" id="CHEBI:43474"/>
        <dbReference type="ChEBI" id="CHEBI:83898"/>
        <dbReference type="ChEBI" id="CHEBI:83900"/>
        <dbReference type="ChEBI" id="CHEBI:456216"/>
        <dbReference type="EC" id="6.3.2.9"/>
    </reaction>
</comment>
<evidence type="ECO:0000256" key="9">
    <source>
        <dbReference type="ARBA" id="ARBA00022741"/>
    </source>
</evidence>
<comment type="similarity">
    <text evidence="4 17">Belongs to the MurCDEF family.</text>
</comment>
<sequence>MHNAAQFLGKKALVLGLAKSGHAAASLLSACGASVTLNDSAPEDGNPLAEELRTQGVQVIRGGHPDNILDCGFDFIVKNPGIPYTNPVILQAEQLGIPIWTEIELAYLISEAPIIAITGSNGKTTTTTLLYHMLNIGDRNPLIAGNIGTVASTVASKASADEVIVLEASSFQLMGVDEFKPHIAIWTNLYEAHLDYHGSADAYAEAKAQITKNQTETDFLIYNADQPVIKRYIGNTKATLVPFTTKGRSAEGISADSESIYWLGEPIIPRKKITLPGAHNLENILSATAAALLYGCERGAIESVLSSFTGVRHRMQFVTEYDGRKFYNDSKATNTLATKSALSSFETPTILIAGGLDRGHSFEELRPHMTHVKALIGIGETGDRLVQFAESCGVGIVKETGTLHAAIQEAYNVSDKGDVVLLSPACASWDQFPDFEARGDEFIEAVQKLKA</sequence>
<name>A0ABR8PGC7_9BACL</name>
<dbReference type="Pfam" id="PF08245">
    <property type="entry name" value="Mur_ligase_M"/>
    <property type="match status" value="1"/>
</dbReference>
<proteinExistence type="inferred from homology"/>
<gene>
    <name evidence="17" type="primary">murD</name>
    <name evidence="21" type="ORF">H9659_02540</name>
</gene>
<dbReference type="HAMAP" id="MF_00639">
    <property type="entry name" value="MurD"/>
    <property type="match status" value="1"/>
</dbReference>
<dbReference type="GO" id="GO:0008764">
    <property type="term" value="F:UDP-N-acetylmuramoylalanine-D-glutamate ligase activity"/>
    <property type="evidence" value="ECO:0007669"/>
    <property type="project" value="UniProtKB-EC"/>
</dbReference>
<keyword evidence="11 17" id="KW-0133">Cell shape</keyword>
<dbReference type="Gene3D" id="3.90.190.20">
    <property type="entry name" value="Mur ligase, C-terminal domain"/>
    <property type="match status" value="1"/>
</dbReference>
<dbReference type="RefSeq" id="WP_191688367.1">
    <property type="nucleotide sequence ID" value="NZ_JACSQY010000001.1"/>
</dbReference>
<keyword evidence="17 18" id="KW-0132">Cell division</keyword>
<dbReference type="SUPFAM" id="SSF53244">
    <property type="entry name" value="MurD-like peptide ligases, peptide-binding domain"/>
    <property type="match status" value="1"/>
</dbReference>
<comment type="caution">
    <text evidence="21">The sequence shown here is derived from an EMBL/GenBank/DDBJ whole genome shotgun (WGS) entry which is preliminary data.</text>
</comment>
<evidence type="ECO:0000256" key="6">
    <source>
        <dbReference type="ARBA" id="ARBA00015655"/>
    </source>
</evidence>
<feature type="domain" description="Mur ligase C-terminal" evidence="19">
    <location>
        <begin position="313"/>
        <end position="426"/>
    </location>
</feature>
<protein>
    <recommendedName>
        <fullName evidence="6 17">UDP-N-acetylmuramoylalanine--D-glutamate ligase</fullName>
        <ecNumber evidence="5 17">6.3.2.9</ecNumber>
    </recommendedName>
    <alternativeName>
        <fullName evidence="15 17">D-glutamic acid-adding enzyme</fullName>
    </alternativeName>
    <alternativeName>
        <fullName evidence="14 17">UDP-N-acetylmuramoyl-L-alanyl-D-glutamate synthetase</fullName>
    </alternativeName>
</protein>
<reference evidence="21 22" key="1">
    <citation type="submission" date="2020-08" db="EMBL/GenBank/DDBJ databases">
        <title>A Genomic Blueprint of the Chicken Gut Microbiome.</title>
        <authorList>
            <person name="Gilroy R."/>
            <person name="Ravi A."/>
            <person name="Getino M."/>
            <person name="Pursley I."/>
            <person name="Horton D.L."/>
            <person name="Alikhan N.-F."/>
            <person name="Baker D."/>
            <person name="Gharbi K."/>
            <person name="Hall N."/>
            <person name="Watson M."/>
            <person name="Adriaenssens E.M."/>
            <person name="Foster-Nyarko E."/>
            <person name="Jarju S."/>
            <person name="Secka A."/>
            <person name="Antonio M."/>
            <person name="Oren A."/>
            <person name="Chaudhuri R."/>
            <person name="La Ragione R.M."/>
            <person name="Hildebrand F."/>
            <person name="Pallen M.J."/>
        </authorList>
    </citation>
    <scope>NUCLEOTIDE SEQUENCE [LARGE SCALE GENOMIC DNA]</scope>
    <source>
        <strain evidence="21 22">Sa3CUA8</strain>
    </source>
</reference>
<keyword evidence="10 17" id="KW-0067">ATP-binding</keyword>
<dbReference type="InterPro" id="IPR036565">
    <property type="entry name" value="Mur-like_cat_sf"/>
</dbReference>
<comment type="subcellular location">
    <subcellularLocation>
        <location evidence="2 17 18">Cytoplasm</location>
    </subcellularLocation>
</comment>
<evidence type="ECO:0000256" key="13">
    <source>
        <dbReference type="ARBA" id="ARBA00023316"/>
    </source>
</evidence>
<evidence type="ECO:0000256" key="14">
    <source>
        <dbReference type="ARBA" id="ARBA00030398"/>
    </source>
</evidence>
<keyword evidence="22" id="KW-1185">Reference proteome</keyword>
<dbReference type="InterPro" id="IPR013221">
    <property type="entry name" value="Mur_ligase_cen"/>
</dbReference>
<dbReference type="Gene3D" id="3.40.50.720">
    <property type="entry name" value="NAD(P)-binding Rossmann-like Domain"/>
    <property type="match status" value="1"/>
</dbReference>
<organism evidence="21 22">
    <name type="scientific">Sporosarcina gallistercoris</name>
    <dbReference type="NCBI Taxonomy" id="2762245"/>
    <lineage>
        <taxon>Bacteria</taxon>
        <taxon>Bacillati</taxon>
        <taxon>Bacillota</taxon>
        <taxon>Bacilli</taxon>
        <taxon>Bacillales</taxon>
        <taxon>Caryophanaceae</taxon>
        <taxon>Sporosarcina</taxon>
    </lineage>
</organism>
<evidence type="ECO:0000256" key="5">
    <source>
        <dbReference type="ARBA" id="ARBA00012212"/>
    </source>
</evidence>
<evidence type="ECO:0000313" key="21">
    <source>
        <dbReference type="EMBL" id="MBD7907214.1"/>
    </source>
</evidence>
<keyword evidence="9 17" id="KW-0547">Nucleotide-binding</keyword>
<comment type="function">
    <text evidence="1 17 18">Cell wall formation. Catalyzes the addition of glutamate to the nucleotide precursor UDP-N-acetylmuramoyl-L-alanine (UMA).</text>
</comment>
<evidence type="ECO:0000256" key="16">
    <source>
        <dbReference type="ARBA" id="ARBA00047632"/>
    </source>
</evidence>
<keyword evidence="17 18" id="KW-0131">Cell cycle</keyword>
<evidence type="ECO:0000256" key="18">
    <source>
        <dbReference type="RuleBase" id="RU003664"/>
    </source>
</evidence>
<evidence type="ECO:0000259" key="20">
    <source>
        <dbReference type="Pfam" id="PF08245"/>
    </source>
</evidence>
<dbReference type="Pfam" id="PF02875">
    <property type="entry name" value="Mur_ligase_C"/>
    <property type="match status" value="1"/>
</dbReference>
<feature type="domain" description="Mur ligase central" evidence="20">
    <location>
        <begin position="117"/>
        <end position="291"/>
    </location>
</feature>
<keyword evidence="8 17" id="KW-0436">Ligase</keyword>
<dbReference type="InterPro" id="IPR004101">
    <property type="entry name" value="Mur_ligase_C"/>
</dbReference>
<dbReference type="Gene3D" id="3.40.1190.10">
    <property type="entry name" value="Mur-like, catalytic domain"/>
    <property type="match status" value="1"/>
</dbReference>
<dbReference type="SUPFAM" id="SSF53623">
    <property type="entry name" value="MurD-like peptide ligases, catalytic domain"/>
    <property type="match status" value="1"/>
</dbReference>
<evidence type="ECO:0000256" key="7">
    <source>
        <dbReference type="ARBA" id="ARBA00022490"/>
    </source>
</evidence>
<dbReference type="Proteomes" id="UP000659496">
    <property type="component" value="Unassembled WGS sequence"/>
</dbReference>
<dbReference type="InterPro" id="IPR005762">
    <property type="entry name" value="MurD"/>
</dbReference>
<dbReference type="EMBL" id="JACSQY010000001">
    <property type="protein sequence ID" value="MBD7907214.1"/>
    <property type="molecule type" value="Genomic_DNA"/>
</dbReference>
<feature type="binding site" evidence="17">
    <location>
        <begin position="119"/>
        <end position="125"/>
    </location>
    <ligand>
        <name>ATP</name>
        <dbReference type="ChEBI" id="CHEBI:30616"/>
    </ligand>
</feature>
<evidence type="ECO:0000256" key="2">
    <source>
        <dbReference type="ARBA" id="ARBA00004496"/>
    </source>
</evidence>
<dbReference type="PANTHER" id="PTHR43692:SF1">
    <property type="entry name" value="UDP-N-ACETYLMURAMOYLALANINE--D-GLUTAMATE LIGASE"/>
    <property type="match status" value="1"/>
</dbReference>
<keyword evidence="7 17" id="KW-0963">Cytoplasm</keyword>
<evidence type="ECO:0000256" key="11">
    <source>
        <dbReference type="ARBA" id="ARBA00022960"/>
    </source>
</evidence>
<dbReference type="NCBIfam" id="TIGR01087">
    <property type="entry name" value="murD"/>
    <property type="match status" value="1"/>
</dbReference>
<keyword evidence="12 17" id="KW-0573">Peptidoglycan synthesis</keyword>
<keyword evidence="13 17" id="KW-0961">Cell wall biogenesis/degradation</keyword>
<dbReference type="SUPFAM" id="SSF51984">
    <property type="entry name" value="MurCD N-terminal domain"/>
    <property type="match status" value="1"/>
</dbReference>